<protein>
    <submittedName>
        <fullName evidence="1">Uncharacterized protein</fullName>
    </submittedName>
</protein>
<name>A0ABX0SI24_9ACTN</name>
<reference evidence="1 3" key="1">
    <citation type="submission" date="2020-02" db="EMBL/GenBank/DDBJ databases">
        <title>Sequencing the genomes of 1000 actinobacteria strains.</title>
        <authorList>
            <person name="Klenk H.-P."/>
        </authorList>
    </citation>
    <scope>NUCLEOTIDE SEQUENCE [LARGE SCALE GENOMIC DNA]</scope>
    <source>
        <strain evidence="1 3">DSM 19609</strain>
    </source>
</reference>
<comment type="caution">
    <text evidence="1">The sequence shown here is derived from an EMBL/GenBank/DDBJ whole genome shotgun (WGS) entry which is preliminary data.</text>
</comment>
<proteinExistence type="predicted"/>
<gene>
    <name evidence="1" type="ORF">FB473_002693</name>
    <name evidence="2" type="ORF">FB473_003216</name>
</gene>
<evidence type="ECO:0000313" key="1">
    <source>
        <dbReference type="EMBL" id="NIH58048.1"/>
    </source>
</evidence>
<evidence type="ECO:0000313" key="2">
    <source>
        <dbReference type="EMBL" id="NIH58521.1"/>
    </source>
</evidence>
<keyword evidence="3" id="KW-1185">Reference proteome</keyword>
<evidence type="ECO:0000313" key="3">
    <source>
        <dbReference type="Proteomes" id="UP000749311"/>
    </source>
</evidence>
<dbReference type="Proteomes" id="UP000749311">
    <property type="component" value="Unassembled WGS sequence"/>
</dbReference>
<organism evidence="1 3">
    <name type="scientific">Brooklawnia cerclae</name>
    <dbReference type="NCBI Taxonomy" id="349934"/>
    <lineage>
        <taxon>Bacteria</taxon>
        <taxon>Bacillati</taxon>
        <taxon>Actinomycetota</taxon>
        <taxon>Actinomycetes</taxon>
        <taxon>Propionibacteriales</taxon>
        <taxon>Propionibacteriaceae</taxon>
        <taxon>Brooklawnia</taxon>
    </lineage>
</organism>
<accession>A0ABX0SI24</accession>
<dbReference type="RefSeq" id="WP_167168722.1">
    <property type="nucleotide sequence ID" value="NZ_BAAAOO010000007.1"/>
</dbReference>
<sequence>MIPGQTITVTADVDVRLDDIVDQIDIEDLVDVVADRCDATIMTAATTTALRSAVRAEHDTHAPVPGPMWMCSHPLCRAWSEIER</sequence>
<dbReference type="EMBL" id="JAAMOZ010000003">
    <property type="protein sequence ID" value="NIH58521.1"/>
    <property type="molecule type" value="Genomic_DNA"/>
</dbReference>
<dbReference type="EMBL" id="JAAMOZ010000001">
    <property type="protein sequence ID" value="NIH58048.1"/>
    <property type="molecule type" value="Genomic_DNA"/>
</dbReference>